<dbReference type="EMBL" id="CAJMWS010000735">
    <property type="protein sequence ID" value="CAE6461115.1"/>
    <property type="molecule type" value="Genomic_DNA"/>
</dbReference>
<dbReference type="AlphaFoldDB" id="A0A8H3BM45"/>
<evidence type="ECO:0000313" key="2">
    <source>
        <dbReference type="Proteomes" id="UP000663846"/>
    </source>
</evidence>
<dbReference type="Gene3D" id="2.80.10.50">
    <property type="match status" value="1"/>
</dbReference>
<comment type="caution">
    <text evidence="1">The sequence shown here is derived from an EMBL/GenBank/DDBJ whole genome shotgun (WGS) entry which is preliminary data.</text>
</comment>
<protein>
    <submittedName>
        <fullName evidence="1">Uncharacterized protein</fullName>
    </submittedName>
</protein>
<reference evidence="1" key="1">
    <citation type="submission" date="2021-01" db="EMBL/GenBank/DDBJ databases">
        <authorList>
            <person name="Kaushik A."/>
        </authorList>
    </citation>
    <scope>NUCLEOTIDE SEQUENCE</scope>
    <source>
        <strain evidence="1">AG1-1C</strain>
    </source>
</reference>
<gene>
    <name evidence="1" type="ORF">RDB_LOCUS159697</name>
</gene>
<name>A0A8H3BM45_9AGAM</name>
<sequence length="139" mass="16248">MAAIPDGVYKIQLPHGNSFITDPGEGRFLHLLPDEALGKNADKIKVTYNSERGAYSLQFEKSKKYLTFEREPSRNNKLVDGDKPRYFKIDKHSYYADHYAIYVAEDRQFHLGMAMERIYPPWVAMQNFPDIQPWKFDKA</sequence>
<organism evidence="1 2">
    <name type="scientific">Rhizoctonia solani</name>
    <dbReference type="NCBI Taxonomy" id="456999"/>
    <lineage>
        <taxon>Eukaryota</taxon>
        <taxon>Fungi</taxon>
        <taxon>Dikarya</taxon>
        <taxon>Basidiomycota</taxon>
        <taxon>Agaricomycotina</taxon>
        <taxon>Agaricomycetes</taxon>
        <taxon>Cantharellales</taxon>
        <taxon>Ceratobasidiaceae</taxon>
        <taxon>Rhizoctonia</taxon>
    </lineage>
</organism>
<proteinExistence type="predicted"/>
<accession>A0A8H3BM45</accession>
<evidence type="ECO:0000313" key="1">
    <source>
        <dbReference type="EMBL" id="CAE6461115.1"/>
    </source>
</evidence>
<dbReference type="Proteomes" id="UP000663846">
    <property type="component" value="Unassembled WGS sequence"/>
</dbReference>